<dbReference type="InterPro" id="IPR015943">
    <property type="entry name" value="WD40/YVTN_repeat-like_dom_sf"/>
</dbReference>
<dbReference type="PROSITE" id="PS50294">
    <property type="entry name" value="WD_REPEATS_REGION"/>
    <property type="match status" value="1"/>
</dbReference>
<feature type="compositionally biased region" description="Polar residues" evidence="11">
    <location>
        <begin position="352"/>
        <end position="367"/>
    </location>
</feature>
<evidence type="ECO:0000256" key="1">
    <source>
        <dbReference type="ARBA" id="ARBA00012513"/>
    </source>
</evidence>
<evidence type="ECO:0000256" key="3">
    <source>
        <dbReference type="ARBA" id="ARBA00022574"/>
    </source>
</evidence>
<feature type="region of interest" description="Disordered" evidence="11">
    <location>
        <begin position="352"/>
        <end position="396"/>
    </location>
</feature>
<feature type="region of interest" description="Disordered" evidence="11">
    <location>
        <begin position="993"/>
        <end position="1031"/>
    </location>
</feature>
<evidence type="ECO:0000256" key="4">
    <source>
        <dbReference type="ARBA" id="ARBA00022679"/>
    </source>
</evidence>
<keyword evidence="5" id="KW-0677">Repeat</keyword>
<evidence type="ECO:0000256" key="5">
    <source>
        <dbReference type="ARBA" id="ARBA00022737"/>
    </source>
</evidence>
<organism evidence="13 14">
    <name type="scientific">Serendipita indica (strain DSM 11827)</name>
    <name type="common">Root endophyte fungus</name>
    <name type="synonym">Piriformospora indica</name>
    <dbReference type="NCBI Taxonomy" id="1109443"/>
    <lineage>
        <taxon>Eukaryota</taxon>
        <taxon>Fungi</taxon>
        <taxon>Dikarya</taxon>
        <taxon>Basidiomycota</taxon>
        <taxon>Agaricomycotina</taxon>
        <taxon>Agaricomycetes</taxon>
        <taxon>Sebacinales</taxon>
        <taxon>Serendipitaceae</taxon>
        <taxon>Serendipita</taxon>
    </lineage>
</organism>
<comment type="caution">
    <text evidence="13">The sequence shown here is derived from an EMBL/GenBank/DDBJ whole genome shotgun (WGS) entry which is preliminary data.</text>
</comment>
<dbReference type="GO" id="GO:0034271">
    <property type="term" value="C:phosphatidylinositol 3-kinase complex, class III, type I"/>
    <property type="evidence" value="ECO:0007669"/>
    <property type="project" value="TreeGrafter"/>
</dbReference>
<dbReference type="PANTHER" id="PTHR17583">
    <property type="entry name" value="PHOSPHOINOSITIDE 3-KINASE REGULATORY SUBUNIT 4"/>
    <property type="match status" value="1"/>
</dbReference>
<name>G4TLE2_SERID</name>
<feature type="repeat" description="HEAT" evidence="9">
    <location>
        <begin position="559"/>
        <end position="596"/>
    </location>
</feature>
<dbReference type="GO" id="GO:0006623">
    <property type="term" value="P:protein targeting to vacuole"/>
    <property type="evidence" value="ECO:0007669"/>
    <property type="project" value="TreeGrafter"/>
</dbReference>
<dbReference type="InterPro" id="IPR016024">
    <property type="entry name" value="ARM-type_fold"/>
</dbReference>
<evidence type="ECO:0000313" key="13">
    <source>
        <dbReference type="EMBL" id="CCA72136.1"/>
    </source>
</evidence>
<keyword evidence="3 10" id="KW-0853">WD repeat</keyword>
<dbReference type="GO" id="GO:0071561">
    <property type="term" value="C:nucleus-vacuole junction"/>
    <property type="evidence" value="ECO:0007669"/>
    <property type="project" value="TreeGrafter"/>
</dbReference>
<dbReference type="PROSITE" id="PS50011">
    <property type="entry name" value="PROTEIN_KINASE_DOM"/>
    <property type="match status" value="1"/>
</dbReference>
<keyword evidence="6" id="KW-0547">Nucleotide-binding</keyword>
<dbReference type="PANTHER" id="PTHR17583:SF0">
    <property type="entry name" value="PHOSPHOINOSITIDE 3-KINASE REGULATORY SUBUNIT 4"/>
    <property type="match status" value="1"/>
</dbReference>
<dbReference type="InParanoid" id="G4TLE2"/>
<dbReference type="eggNOG" id="KOG1240">
    <property type="taxonomic scope" value="Eukaryota"/>
</dbReference>
<dbReference type="OMA" id="ATNTCRI"/>
<dbReference type="EMBL" id="CAFZ01000149">
    <property type="protein sequence ID" value="CCA72136.1"/>
    <property type="molecule type" value="Genomic_DNA"/>
</dbReference>
<dbReference type="SUPFAM" id="SSF48371">
    <property type="entry name" value="ARM repeat"/>
    <property type="match status" value="1"/>
</dbReference>
<protein>
    <recommendedName>
        <fullName evidence="1">non-specific serine/threonine protein kinase</fullName>
        <ecNumber evidence="1">2.7.11.1</ecNumber>
    </recommendedName>
</protein>
<dbReference type="FunCoup" id="G4TLE2">
    <property type="interactions" value="320"/>
</dbReference>
<keyword evidence="4" id="KW-0808">Transferase</keyword>
<evidence type="ECO:0000259" key="12">
    <source>
        <dbReference type="PROSITE" id="PS50011"/>
    </source>
</evidence>
<dbReference type="InterPro" id="IPR011989">
    <property type="entry name" value="ARM-like"/>
</dbReference>
<dbReference type="InterPro" id="IPR021133">
    <property type="entry name" value="HEAT_type_2"/>
</dbReference>
<dbReference type="InterPro" id="IPR000719">
    <property type="entry name" value="Prot_kinase_dom"/>
</dbReference>
<proteinExistence type="predicted"/>
<evidence type="ECO:0000256" key="8">
    <source>
        <dbReference type="ARBA" id="ARBA00022840"/>
    </source>
</evidence>
<keyword evidence="2" id="KW-0723">Serine/threonine-protein kinase</keyword>
<dbReference type="GO" id="GO:0005524">
    <property type="term" value="F:ATP binding"/>
    <property type="evidence" value="ECO:0007669"/>
    <property type="project" value="UniProtKB-KW"/>
</dbReference>
<dbReference type="CDD" id="cd13980">
    <property type="entry name" value="STKc_Vps15"/>
    <property type="match status" value="1"/>
</dbReference>
<dbReference type="EC" id="2.7.11.1" evidence="1"/>
<dbReference type="HOGENOM" id="CLU_001696_0_1_1"/>
<dbReference type="InterPro" id="IPR011009">
    <property type="entry name" value="Kinase-like_dom_sf"/>
</dbReference>
<feature type="region of interest" description="Disordered" evidence="11">
    <location>
        <begin position="412"/>
        <end position="432"/>
    </location>
</feature>
<sequence length="1723" mass="189387">MGNAVSGPAVRVQAGALDSYVAELGPDIHYDKSVGHSRFLKTVKANHKNGPLLIKIFVKPDPGLTVLRTYHHRLNGQEPNTQRDALADIPNVYTYQAFAETDKAGYIIRQWLANNLFDRISTRPFLSQIEKKWVAFQILTGLRDARKKKIAHGSLSTTNILITSSNWVYITDFASNLKPTNLPLHDPDDFYYFFDSGGVNRGVCCVAPERFYDNGGEVEKLKQTLTTDLWKKDGVITEAMDVFSAGCVIAELFTEGGGMFKLSELFKYRESGGDLNKMPELEGRINAIKDPAIRTMVLQMIDLNPSLRPSFDSLLSSARGAAFPESFYEFYHGYVHSIQELPSPSPFAYTSHPSAPSVITTQASSLRPSHMTPATEGTSTPTSAHPSPTVFSASSQMTSFSQASTAMQTVVTSAATQDGRAGDARRGDPLPRDADRRIDIIWSDFERVVPFLNQELRAEGSQGPTDIWSTAHDLGRSDIKTLNDILPVEIDIPNLPSVLPGVRDKNSKAASQDGTALIILSLISSNIRSCLLPSSKLKALDLLLFLSCFLTDEAKLDRLIPFVVDLLHDDSAIVRASSVRAILQVLSLVSAITLSNASMIPEYILFNTKHLTADPDVMVRCIYAQCLVPLTDTSGLYLEMSQALKAHGGRRAADRTDVQDESYDTALADLQAPIQEQLVALLFDKASVVRRAILNNTSSLCIFLGRQKTNDVLLSHMLTYLNDRDWMLRYAFFQSIVDVAVCVGGKSLDSYILPMMIQALSDTEETVVAKVFQALTELSDLGLFQKIRIWELMSGALGVMYHPNIWIRQAAVSFLASAARKLPRTDVWSILYPSLKFFLRSDVKDLDEETILTCMKSPIPRQTFDAAVARARNGDRQFWKGAMVKPTLTGVETIKENRNALKQSTGMTPRGLATKLEEDEQQGVRTGDKETSDAVKLKAMKDYIEKLVDPGSSRLKARPEPKSEQEILLTGMETINLQRLGVVLHTVFIGSNTFSSRRPEGSRRSTITDTPRFTSPSVMSSPRMLPSDRKEGHQLDDLRKRLLAMDASTTSVHNTMPPGLKDRERRESTNSVQSGTGLHLTPVLDKSPPESVTSGGDGFASAFARRRHKIQLSSDGRAQPLVGSIRTNVAGLLETPSTLKVVQEDSTAPSGRSSPTSQAGTLRKEQRAGLLTLHTLSTSDGDAAIATLLEHLSQDTGKEAMRDFGPYIKEGPLRRRNNVRAPLHSRDSPGRKADITLVANLTAHTGPVNAIVVAPDHAFFVSCSDDNTVKVWDTAKLERNVTRKPRHVYRQHHDKVTALCMLENSHCFASAAADGSLHIVRVHITYSGAGVAKYGKISIVREHRVDHAGEFITSLLHYNSDSASNLIYGTSHGNIVIMDLRTMRILQTFSSPVQHGSITSMCLDRRRTWIVSGTLSGTLTLWDIRFGISLKSWKVAAAGSVGVNTRIYQCVAHPSNRQWIIVSSETHSSSHSDSGRVLVEVWDLEKTVVVETIVSREVSIPTRGQAATVVTSSRARTPLPVPQTPAEAIAALLASRGSQSTGKAPHIEPVIDDFTPPGDVWSLAVGLDFGSQGSSSVVKDGFVLTSGPGTSERRYKDTCFILMGSEDRKLRLWYLGQNQVERSLIISGVDPDAPAPSYSTIRSTLESVPTHTEIWSHFDSREMERQRIAARPSLISHHQQSTLRSHQDCITAIACIDSPFRGGVVSGDRSGIIKVYRVLDIDG</sequence>
<dbReference type="PROSITE" id="PS50082">
    <property type="entry name" value="WD_REPEATS_2"/>
    <property type="match status" value="1"/>
</dbReference>
<evidence type="ECO:0000256" key="6">
    <source>
        <dbReference type="ARBA" id="ARBA00022741"/>
    </source>
</evidence>
<accession>G4TLE2</accession>
<dbReference type="SUPFAM" id="SSF50978">
    <property type="entry name" value="WD40 repeat-like"/>
    <property type="match status" value="1"/>
</dbReference>
<feature type="region of interest" description="Disordered" evidence="11">
    <location>
        <begin position="1051"/>
        <end position="1096"/>
    </location>
</feature>
<dbReference type="SMART" id="SM00220">
    <property type="entry name" value="S_TKc"/>
    <property type="match status" value="1"/>
</dbReference>
<evidence type="ECO:0000313" key="14">
    <source>
        <dbReference type="Proteomes" id="UP000007148"/>
    </source>
</evidence>
<dbReference type="InterPro" id="IPR001680">
    <property type="entry name" value="WD40_rpt"/>
</dbReference>
<feature type="compositionally biased region" description="Polar residues" evidence="11">
    <location>
        <begin position="1140"/>
        <end position="1160"/>
    </location>
</feature>
<evidence type="ECO:0000256" key="11">
    <source>
        <dbReference type="SAM" id="MobiDB-lite"/>
    </source>
</evidence>
<dbReference type="InterPro" id="IPR045162">
    <property type="entry name" value="Vps15-like"/>
</dbReference>
<keyword evidence="8" id="KW-0067">ATP-binding</keyword>
<evidence type="ECO:0000256" key="7">
    <source>
        <dbReference type="ARBA" id="ARBA00022777"/>
    </source>
</evidence>
<dbReference type="Pfam" id="PF22956">
    <property type="entry name" value="VPS15-like_hel"/>
    <property type="match status" value="1"/>
</dbReference>
<feature type="compositionally biased region" description="Low complexity" evidence="11">
    <location>
        <begin position="378"/>
        <end position="389"/>
    </location>
</feature>
<dbReference type="SUPFAM" id="SSF56112">
    <property type="entry name" value="Protein kinase-like (PK-like)"/>
    <property type="match status" value="1"/>
</dbReference>
<dbReference type="Proteomes" id="UP000007148">
    <property type="component" value="Unassembled WGS sequence"/>
</dbReference>
<gene>
    <name evidence="13" type="ORF">PIIN_06072</name>
</gene>
<dbReference type="SMART" id="SM00320">
    <property type="entry name" value="WD40"/>
    <property type="match status" value="5"/>
</dbReference>
<keyword evidence="7 13" id="KW-0418">Kinase</keyword>
<dbReference type="GO" id="GO:0005770">
    <property type="term" value="C:late endosome"/>
    <property type="evidence" value="ECO:0007669"/>
    <property type="project" value="TreeGrafter"/>
</dbReference>
<evidence type="ECO:0000256" key="2">
    <source>
        <dbReference type="ARBA" id="ARBA00022527"/>
    </source>
</evidence>
<dbReference type="GO" id="GO:0045324">
    <property type="term" value="P:late endosome to vacuole transport"/>
    <property type="evidence" value="ECO:0007669"/>
    <property type="project" value="InterPro"/>
</dbReference>
<dbReference type="GO" id="GO:0004674">
    <property type="term" value="F:protein serine/threonine kinase activity"/>
    <property type="evidence" value="ECO:0007669"/>
    <property type="project" value="UniProtKB-KW"/>
</dbReference>
<evidence type="ECO:0000256" key="10">
    <source>
        <dbReference type="PROSITE-ProRule" id="PRU00221"/>
    </source>
</evidence>
<dbReference type="GO" id="GO:0016236">
    <property type="term" value="P:macroautophagy"/>
    <property type="evidence" value="ECO:0007669"/>
    <property type="project" value="InterPro"/>
</dbReference>
<evidence type="ECO:0000256" key="9">
    <source>
        <dbReference type="PROSITE-ProRule" id="PRU00103"/>
    </source>
</evidence>
<dbReference type="Pfam" id="PF00400">
    <property type="entry name" value="WD40"/>
    <property type="match status" value="3"/>
</dbReference>
<dbReference type="OrthoDB" id="242910at2759"/>
<dbReference type="InterPro" id="IPR036322">
    <property type="entry name" value="WD40_repeat_dom_sf"/>
</dbReference>
<feature type="domain" description="Protein kinase" evidence="12">
    <location>
        <begin position="28"/>
        <end position="331"/>
    </location>
</feature>
<feature type="region of interest" description="Disordered" evidence="11">
    <location>
        <begin position="1140"/>
        <end position="1163"/>
    </location>
</feature>
<dbReference type="Gene3D" id="2.130.10.10">
    <property type="entry name" value="YVTN repeat-like/Quinoprotein amine dehydrogenase"/>
    <property type="match status" value="2"/>
</dbReference>
<reference evidence="13 14" key="1">
    <citation type="journal article" date="2011" name="PLoS Pathog.">
        <title>Endophytic Life Strategies Decoded by Genome and Transcriptome Analyses of the Mutualistic Root Symbiont Piriformospora indica.</title>
        <authorList>
            <person name="Zuccaro A."/>
            <person name="Lahrmann U."/>
            <person name="Guldener U."/>
            <person name="Langen G."/>
            <person name="Pfiffi S."/>
            <person name="Biedenkopf D."/>
            <person name="Wong P."/>
            <person name="Samans B."/>
            <person name="Grimm C."/>
            <person name="Basiewicz M."/>
            <person name="Murat C."/>
            <person name="Martin F."/>
            <person name="Kogel K.H."/>
        </authorList>
    </citation>
    <scope>NUCLEOTIDE SEQUENCE [LARGE SCALE GENOMIC DNA]</scope>
    <source>
        <strain evidence="13 14">DSM 11827</strain>
    </source>
</reference>
<dbReference type="Gene3D" id="1.10.510.10">
    <property type="entry name" value="Transferase(Phosphotransferase) domain 1"/>
    <property type="match status" value="1"/>
</dbReference>
<keyword evidence="14" id="KW-1185">Reference proteome</keyword>
<feature type="repeat" description="WD" evidence="10">
    <location>
        <begin position="1241"/>
        <end position="1282"/>
    </location>
</feature>
<feature type="compositionally biased region" description="Polar residues" evidence="11">
    <location>
        <begin position="1004"/>
        <end position="1020"/>
    </location>
</feature>
<dbReference type="InterPro" id="IPR055231">
    <property type="entry name" value="2AA_helical"/>
</dbReference>
<dbReference type="Gene3D" id="1.25.10.10">
    <property type="entry name" value="Leucine-rich Repeat Variant"/>
    <property type="match status" value="2"/>
</dbReference>
<dbReference type="STRING" id="1109443.G4TLE2"/>
<dbReference type="GO" id="GO:0034272">
    <property type="term" value="C:phosphatidylinositol 3-kinase complex, class III, type II"/>
    <property type="evidence" value="ECO:0007669"/>
    <property type="project" value="TreeGrafter"/>
</dbReference>
<dbReference type="PROSITE" id="PS50077">
    <property type="entry name" value="HEAT_REPEAT"/>
    <property type="match status" value="1"/>
</dbReference>
<feature type="compositionally biased region" description="Basic and acidic residues" evidence="11">
    <location>
        <begin position="420"/>
        <end position="432"/>
    </location>
</feature>